<sequence length="103" mass="11432">MTEYTNGIDPENELCEACGVTAEVGFIIGEGDEVADVSIFGQSKQLLQLELDKYVTLAKEICANVQYDTTPIPDGITELHVKFKFEVSAEKLIFELKSRSISR</sequence>
<dbReference type="InterPro" id="IPR005272">
    <property type="entry name" value="DUF406"/>
</dbReference>
<comment type="similarity">
    <text evidence="1">Belongs to the UPF0381 family.</text>
</comment>
<dbReference type="PANTHER" id="PTHR38769:SF1">
    <property type="entry name" value="UPF0381 PROTEIN YFCZ-RELATED"/>
    <property type="match status" value="1"/>
</dbReference>
<dbReference type="Pfam" id="PF04175">
    <property type="entry name" value="DUF406"/>
    <property type="match status" value="1"/>
</dbReference>
<dbReference type="EMBL" id="JAQLOI010000003">
    <property type="protein sequence ID" value="MDB1126170.1"/>
    <property type="molecule type" value="Genomic_DNA"/>
</dbReference>
<dbReference type="RefSeq" id="WP_272140555.1">
    <property type="nucleotide sequence ID" value="NZ_JAQLOI010000003.1"/>
</dbReference>
<dbReference type="PANTHER" id="PTHR38769">
    <property type="entry name" value="UPF0381 PROTEIN YFCZ-RELATED"/>
    <property type="match status" value="1"/>
</dbReference>
<proteinExistence type="inferred from homology"/>
<evidence type="ECO:0000313" key="3">
    <source>
        <dbReference type="Proteomes" id="UP001210678"/>
    </source>
</evidence>
<dbReference type="InterPro" id="IPR035571">
    <property type="entry name" value="UPF0234-like_C"/>
</dbReference>
<dbReference type="Gene3D" id="3.30.70.860">
    <property type="match status" value="1"/>
</dbReference>
<protein>
    <submittedName>
        <fullName evidence="2">DUF406 family protein</fullName>
    </submittedName>
</protein>
<comment type="caution">
    <text evidence="2">The sequence shown here is derived from an EMBL/GenBank/DDBJ whole genome shotgun (WGS) entry which is preliminary data.</text>
</comment>
<accession>A0ABT4YX62</accession>
<dbReference type="Proteomes" id="UP001210678">
    <property type="component" value="Unassembled WGS sequence"/>
</dbReference>
<name>A0ABT4YX62_9VIBR</name>
<evidence type="ECO:0000256" key="1">
    <source>
        <dbReference type="ARBA" id="ARBA00006201"/>
    </source>
</evidence>
<organism evidence="2 3">
    <name type="scientific">Vibrio algarum</name>
    <dbReference type="NCBI Taxonomy" id="3020714"/>
    <lineage>
        <taxon>Bacteria</taxon>
        <taxon>Pseudomonadati</taxon>
        <taxon>Pseudomonadota</taxon>
        <taxon>Gammaproteobacteria</taxon>
        <taxon>Vibrionales</taxon>
        <taxon>Vibrionaceae</taxon>
        <taxon>Vibrio</taxon>
    </lineage>
</organism>
<reference evidence="2 3" key="1">
    <citation type="submission" date="2023-01" db="EMBL/GenBank/DDBJ databases">
        <title>Vibrio sp. KJ40-1 sp.nov, isolated from marine algae.</title>
        <authorList>
            <person name="Butt M."/>
            <person name="Kim J.M.J."/>
            <person name="Jeon C.O.C."/>
        </authorList>
    </citation>
    <scope>NUCLEOTIDE SEQUENCE [LARGE SCALE GENOMIC DNA]</scope>
    <source>
        <strain evidence="2 3">KJ40-1</strain>
    </source>
</reference>
<gene>
    <name evidence="2" type="ORF">PGX00_21870</name>
</gene>
<evidence type="ECO:0000313" key="2">
    <source>
        <dbReference type="EMBL" id="MDB1126170.1"/>
    </source>
</evidence>
<keyword evidence="3" id="KW-1185">Reference proteome</keyword>